<evidence type="ECO:0000256" key="12">
    <source>
        <dbReference type="ARBA" id="ARBA00023242"/>
    </source>
</evidence>
<evidence type="ECO:0000256" key="9">
    <source>
        <dbReference type="ARBA" id="ARBA00022989"/>
    </source>
</evidence>
<feature type="compositionally biased region" description="Gly residues" evidence="15">
    <location>
        <begin position="833"/>
        <end position="843"/>
    </location>
</feature>
<dbReference type="FunFam" id="1.10.20.10:FF:000002">
    <property type="entry name" value="Histone H4"/>
    <property type="match status" value="1"/>
</dbReference>
<feature type="transmembrane region" description="Helical" evidence="16">
    <location>
        <begin position="21"/>
        <end position="39"/>
    </location>
</feature>
<feature type="compositionally biased region" description="Basic residues" evidence="15">
    <location>
        <begin position="818"/>
        <end position="828"/>
    </location>
</feature>
<proteinExistence type="inferred from homology"/>
<dbReference type="PANTHER" id="PTHR30509:SF34">
    <property type="entry name" value="F3L24.34 PROTEIN"/>
    <property type="match status" value="1"/>
</dbReference>
<keyword evidence="6 14" id="KW-0158">Chromosome</keyword>
<gene>
    <name evidence="19" type="ORF">VNO80_03999</name>
</gene>
<feature type="domain" description="CENP-T/Histone H4 histone fold" evidence="18">
    <location>
        <begin position="875"/>
        <end position="925"/>
    </location>
</feature>
<dbReference type="Pfam" id="PF15511">
    <property type="entry name" value="CENP-T_C"/>
    <property type="match status" value="1"/>
</dbReference>
<evidence type="ECO:0000256" key="8">
    <source>
        <dbReference type="ARBA" id="ARBA00022692"/>
    </source>
</evidence>
<evidence type="ECO:0000259" key="17">
    <source>
        <dbReference type="Pfam" id="PF13515"/>
    </source>
</evidence>
<evidence type="ECO:0000256" key="1">
    <source>
        <dbReference type="ARBA" id="ARBA00002001"/>
    </source>
</evidence>
<dbReference type="PANTHER" id="PTHR30509">
    <property type="entry name" value="P-HYDROXYBENZOIC ACID EFFLUX PUMP SUBUNIT-RELATED"/>
    <property type="match status" value="1"/>
</dbReference>
<comment type="similarity">
    <text evidence="5 14">Belongs to the histone H4 family.</text>
</comment>
<evidence type="ECO:0000256" key="15">
    <source>
        <dbReference type="SAM" id="MobiDB-lite"/>
    </source>
</evidence>
<evidence type="ECO:0000313" key="19">
    <source>
        <dbReference type="EMBL" id="KAK7378555.1"/>
    </source>
</evidence>
<dbReference type="PROSITE" id="PS00047">
    <property type="entry name" value="HISTONE_H4"/>
    <property type="match status" value="1"/>
</dbReference>
<dbReference type="InterPro" id="IPR049453">
    <property type="entry name" value="Memb_transporter_dom"/>
</dbReference>
<comment type="function">
    <text evidence="1 14">Core component of nucleosome. Nucleosomes wrap and compact DNA into chromatin, limiting DNA accessibility to the cellular machineries which require DNA as a template. Histones thereby play a central role in transcription regulation, DNA repair, DNA replication and chromosomal stability. DNA accessibility is regulated via a complex set of post-translational modifications of histones, also called histone code, and nucleosome remodeling.</text>
</comment>
<evidence type="ECO:0000256" key="13">
    <source>
        <dbReference type="ARBA" id="ARBA00023269"/>
    </source>
</evidence>
<keyword evidence="9 16" id="KW-1133">Transmembrane helix</keyword>
<dbReference type="GO" id="GO:0046982">
    <property type="term" value="F:protein heterodimerization activity"/>
    <property type="evidence" value="ECO:0007669"/>
    <property type="project" value="InterPro"/>
</dbReference>
<evidence type="ECO:0000256" key="16">
    <source>
        <dbReference type="SAM" id="Phobius"/>
    </source>
</evidence>
<evidence type="ECO:0000256" key="7">
    <source>
        <dbReference type="ARBA" id="ARBA00022475"/>
    </source>
</evidence>
<dbReference type="GO" id="GO:0005886">
    <property type="term" value="C:plasma membrane"/>
    <property type="evidence" value="ECO:0007669"/>
    <property type="project" value="UniProtKB-SubCell"/>
</dbReference>
<dbReference type="GO" id="GO:0005634">
    <property type="term" value="C:nucleus"/>
    <property type="evidence" value="ECO:0007669"/>
    <property type="project" value="UniProtKB-SubCell"/>
</dbReference>
<evidence type="ECO:0000256" key="3">
    <source>
        <dbReference type="ARBA" id="ARBA00004286"/>
    </source>
</evidence>
<dbReference type="AlphaFoldDB" id="A0AAN9NSN7"/>
<dbReference type="InterPro" id="IPR009072">
    <property type="entry name" value="Histone-fold"/>
</dbReference>
<keyword evidence="7" id="KW-1003">Cell membrane</keyword>
<comment type="caution">
    <text evidence="19">The sequence shown here is derived from an EMBL/GenBank/DDBJ whole genome shotgun (WGS) entry which is preliminary data.</text>
</comment>
<dbReference type="Gene3D" id="1.10.20.10">
    <property type="entry name" value="Histone, subunit A"/>
    <property type="match status" value="1"/>
</dbReference>
<dbReference type="Proteomes" id="UP001374584">
    <property type="component" value="Unassembled WGS sequence"/>
</dbReference>
<evidence type="ECO:0000259" key="18">
    <source>
        <dbReference type="Pfam" id="PF15511"/>
    </source>
</evidence>
<dbReference type="GO" id="GO:0030527">
    <property type="term" value="F:structural constituent of chromatin"/>
    <property type="evidence" value="ECO:0007669"/>
    <property type="project" value="InterPro"/>
</dbReference>
<keyword evidence="13 14" id="KW-0544">Nucleosome core</keyword>
<evidence type="ECO:0000256" key="5">
    <source>
        <dbReference type="ARBA" id="ARBA00006564"/>
    </source>
</evidence>
<dbReference type="PRINTS" id="PR00623">
    <property type="entry name" value="HISTONEH4"/>
</dbReference>
<comment type="subunit">
    <text evidence="14">The nucleosome is a histone octamer containing two molecules each of H2A, H2B, H3 and H4 assembled in one H3-H4 heterotetramer and two H2A-H2B heterodimers. The octamer wraps approximately 147 bp of DNA.</text>
</comment>
<keyword evidence="20" id="KW-1185">Reference proteome</keyword>
<evidence type="ECO:0000256" key="6">
    <source>
        <dbReference type="ARBA" id="ARBA00022454"/>
    </source>
</evidence>
<keyword evidence="12 14" id="KW-0539">Nucleus</keyword>
<sequence length="932" mass="104420">MSETSSISNPRSEVWRSRARSALRTTLACSIAGCTYLYGPAPLRRYLTFPAFMYSTTLLIVSDATLGDTLRGCWHVLCASIQVTILSLLSLQLIGPQNFTNHVTALAMAASAFLVALPVESTHLVTKQIAFGQLVNVYVRTAIDGAEGVATHTIHVVCCTALGAAASVLAMLLPCPRLAYFQIRNLCRLYTDNISERLNCNIKVICASNNSVGVGYFSLAKSLSTSGVKLLQSVRSKLDALDWEQLQTRIFNSDRIDPEDKLQYFELPIRAMDIALSTCTFPVKVIDEDLKGILLKCIGEFNKQLGRESKFFTPFDATTTSEMKKDILTKNLSMAYKDLPTSFFLYCMHLLLDGSPIIKKMDPMLRKTSKNGNFQWTTNNIRDIVMDLFPSKSNLVFPLKSSLSLGVAVFLGLTYNKKNGYWSGLTVAVCFVTGQHSTFSLANARGQGTAMGSIYGVLCCFIFQRFMDIRFSLLLPWVFFSSFLMYSRMYGKAGGISAVTGALLVIGIHHDEDPSKFALARIVEATIGLLCFVTAEILFNPFRASTLAKAELAQCLRSLQHCIDQIAIIIPNEKDKSSSSCQALKEGHLKLQSVVSQLEEVTMEAELEPNFLFVPFHNACYKKMLKSLSTMADLLLFVAHSMENIKLLLQKDEAFFVDLHDRVNENVVSVKNKVGLTLNCIEKITRIKSHRELENELRNIKLPVDIDKQEYPRKDASWIWNGDEEVDNITYSFLHHLEEMANKTCTNTNEEMLKGQMLFHYGCLGFCTSSLIRETIKIHNEVKELHMWENPSSQTNFKEVFLKNSSSVLTENLANQKERKKKKRKRSVKMSGRGKGGKGLGKGGAKRHRKVLRDNIQGITKPAIRRLARRGGVKRISGLIYEETRGVLKIFLENVIRDAVTYTEHARRKTVTAMDVVYALKRQGRTLYGFGG</sequence>
<dbReference type="SMART" id="SM00417">
    <property type="entry name" value="H4"/>
    <property type="match status" value="1"/>
</dbReference>
<evidence type="ECO:0000256" key="11">
    <source>
        <dbReference type="ARBA" id="ARBA00023136"/>
    </source>
</evidence>
<accession>A0AAN9NSN7</accession>
<evidence type="ECO:0000313" key="20">
    <source>
        <dbReference type="Proteomes" id="UP001374584"/>
    </source>
</evidence>
<evidence type="ECO:0000256" key="4">
    <source>
        <dbReference type="ARBA" id="ARBA00004651"/>
    </source>
</evidence>
<dbReference type="InterPro" id="IPR019809">
    <property type="entry name" value="Histone_H4_CS"/>
</dbReference>
<comment type="subcellular location">
    <subcellularLocation>
        <location evidence="4">Cell membrane</location>
        <topology evidence="4">Multi-pass membrane protein</topology>
    </subcellularLocation>
    <subcellularLocation>
        <location evidence="3">Chromosome</location>
    </subcellularLocation>
    <subcellularLocation>
        <location evidence="2">Nucleus</location>
    </subcellularLocation>
</comment>
<dbReference type="InterPro" id="IPR035425">
    <property type="entry name" value="CENP-T/H4_C"/>
</dbReference>
<evidence type="ECO:0000256" key="10">
    <source>
        <dbReference type="ARBA" id="ARBA00023125"/>
    </source>
</evidence>
<dbReference type="CDD" id="cd22912">
    <property type="entry name" value="HFD_H4"/>
    <property type="match status" value="1"/>
</dbReference>
<organism evidence="19 20">
    <name type="scientific">Phaseolus coccineus</name>
    <name type="common">Scarlet runner bean</name>
    <name type="synonym">Phaseolus multiflorus</name>
    <dbReference type="NCBI Taxonomy" id="3886"/>
    <lineage>
        <taxon>Eukaryota</taxon>
        <taxon>Viridiplantae</taxon>
        <taxon>Streptophyta</taxon>
        <taxon>Embryophyta</taxon>
        <taxon>Tracheophyta</taxon>
        <taxon>Spermatophyta</taxon>
        <taxon>Magnoliopsida</taxon>
        <taxon>eudicotyledons</taxon>
        <taxon>Gunneridae</taxon>
        <taxon>Pentapetalae</taxon>
        <taxon>rosids</taxon>
        <taxon>fabids</taxon>
        <taxon>Fabales</taxon>
        <taxon>Fabaceae</taxon>
        <taxon>Papilionoideae</taxon>
        <taxon>50 kb inversion clade</taxon>
        <taxon>NPAAA clade</taxon>
        <taxon>indigoferoid/millettioid clade</taxon>
        <taxon>Phaseoleae</taxon>
        <taxon>Phaseolus</taxon>
    </lineage>
</organism>
<feature type="region of interest" description="Disordered" evidence="15">
    <location>
        <begin position="812"/>
        <end position="848"/>
    </location>
</feature>
<keyword evidence="11 16" id="KW-0472">Membrane</keyword>
<reference evidence="19 20" key="1">
    <citation type="submission" date="2024-01" db="EMBL/GenBank/DDBJ databases">
        <title>The genomes of 5 underutilized Papilionoideae crops provide insights into root nodulation and disease resistanc.</title>
        <authorList>
            <person name="Jiang F."/>
        </authorList>
    </citation>
    <scope>NUCLEOTIDE SEQUENCE [LARGE SCALE GENOMIC DNA]</scope>
    <source>
        <strain evidence="19">JINMINGXINNONG_FW02</strain>
        <tissue evidence="19">Leaves</tissue>
    </source>
</reference>
<dbReference type="GO" id="GO:0000786">
    <property type="term" value="C:nucleosome"/>
    <property type="evidence" value="ECO:0007669"/>
    <property type="project" value="UniProtKB-KW"/>
</dbReference>
<dbReference type="GO" id="GO:0003677">
    <property type="term" value="F:DNA binding"/>
    <property type="evidence" value="ECO:0007669"/>
    <property type="project" value="UniProtKB-KW"/>
</dbReference>
<name>A0AAN9NSN7_PHACN</name>
<evidence type="ECO:0000256" key="2">
    <source>
        <dbReference type="ARBA" id="ARBA00004123"/>
    </source>
</evidence>
<dbReference type="Pfam" id="PF13515">
    <property type="entry name" value="FUSC_2"/>
    <property type="match status" value="1"/>
</dbReference>
<dbReference type="InterPro" id="IPR001951">
    <property type="entry name" value="Histone_H4"/>
</dbReference>
<feature type="domain" description="Integral membrane bound transporter" evidence="17">
    <location>
        <begin position="407"/>
        <end position="533"/>
    </location>
</feature>
<protein>
    <recommendedName>
        <fullName evidence="14">Histone H4</fullName>
    </recommendedName>
</protein>
<dbReference type="SUPFAM" id="SSF47113">
    <property type="entry name" value="Histone-fold"/>
    <property type="match status" value="1"/>
</dbReference>
<evidence type="ECO:0000256" key="14">
    <source>
        <dbReference type="RuleBase" id="RU000528"/>
    </source>
</evidence>
<keyword evidence="10 14" id="KW-0238">DNA-binding</keyword>
<keyword evidence="8 16" id="KW-0812">Transmembrane</keyword>
<dbReference type="EMBL" id="JAYMYR010000002">
    <property type="protein sequence ID" value="KAK7378555.1"/>
    <property type="molecule type" value="Genomic_DNA"/>
</dbReference>